<gene>
    <name evidence="2" type="ORF">F2Q68_00018878</name>
</gene>
<accession>A0A8S9FSI9</accession>
<evidence type="ECO:0008006" key="4">
    <source>
        <dbReference type="Google" id="ProtNLM"/>
    </source>
</evidence>
<proteinExistence type="predicted"/>
<name>A0A8S9FSI9_BRACR</name>
<feature type="region of interest" description="Disordered" evidence="1">
    <location>
        <begin position="104"/>
        <end position="211"/>
    </location>
</feature>
<dbReference type="AlphaFoldDB" id="A0A8S9FSI9"/>
<dbReference type="EMBL" id="QGKW02002228">
    <property type="protein sequence ID" value="KAF2534998.1"/>
    <property type="molecule type" value="Genomic_DNA"/>
</dbReference>
<feature type="compositionally biased region" description="Basic and acidic residues" evidence="1">
    <location>
        <begin position="104"/>
        <end position="117"/>
    </location>
</feature>
<evidence type="ECO:0000256" key="1">
    <source>
        <dbReference type="SAM" id="MobiDB-lite"/>
    </source>
</evidence>
<protein>
    <recommendedName>
        <fullName evidence="4">Calmodulin-binding domain-containing protein</fullName>
    </recommendedName>
</protein>
<feature type="compositionally biased region" description="Low complexity" evidence="1">
    <location>
        <begin position="36"/>
        <end position="48"/>
    </location>
</feature>
<feature type="region of interest" description="Disordered" evidence="1">
    <location>
        <begin position="25"/>
        <end position="65"/>
    </location>
</feature>
<feature type="compositionally biased region" description="Basic and acidic residues" evidence="1">
    <location>
        <begin position="138"/>
        <end position="208"/>
    </location>
</feature>
<evidence type="ECO:0000313" key="3">
    <source>
        <dbReference type="Proteomes" id="UP000712281"/>
    </source>
</evidence>
<reference evidence="2" key="1">
    <citation type="submission" date="2019-12" db="EMBL/GenBank/DDBJ databases">
        <title>Genome sequencing and annotation of Brassica cretica.</title>
        <authorList>
            <person name="Studholme D.J."/>
            <person name="Sarris P.F."/>
        </authorList>
    </citation>
    <scope>NUCLEOTIDE SEQUENCE</scope>
    <source>
        <strain evidence="2">PFS-001/15</strain>
        <tissue evidence="2">Leaf</tissue>
    </source>
</reference>
<comment type="caution">
    <text evidence="2">The sequence shown here is derived from an EMBL/GenBank/DDBJ whole genome shotgun (WGS) entry which is preliminary data.</text>
</comment>
<dbReference type="Proteomes" id="UP000712281">
    <property type="component" value="Unassembled WGS sequence"/>
</dbReference>
<organism evidence="2 3">
    <name type="scientific">Brassica cretica</name>
    <name type="common">Mustard</name>
    <dbReference type="NCBI Taxonomy" id="69181"/>
    <lineage>
        <taxon>Eukaryota</taxon>
        <taxon>Viridiplantae</taxon>
        <taxon>Streptophyta</taxon>
        <taxon>Embryophyta</taxon>
        <taxon>Tracheophyta</taxon>
        <taxon>Spermatophyta</taxon>
        <taxon>Magnoliopsida</taxon>
        <taxon>eudicotyledons</taxon>
        <taxon>Gunneridae</taxon>
        <taxon>Pentapetalae</taxon>
        <taxon>rosids</taxon>
        <taxon>malvids</taxon>
        <taxon>Brassicales</taxon>
        <taxon>Brassicaceae</taxon>
        <taxon>Brassiceae</taxon>
        <taxon>Brassica</taxon>
    </lineage>
</organism>
<evidence type="ECO:0000313" key="2">
    <source>
        <dbReference type="EMBL" id="KAF2534998.1"/>
    </source>
</evidence>
<sequence length="240" mass="26993">MVLKTTRKKPVTALCSLSFHGSRCGTTVKSTQVPPKKSGLSSSSTSLNSKKEAPENLTAKKTPEKEIALDTASLSSAQEDEEEILKVESGVQVVDDIEESRVKENKEVHVEALHGDESSIVVAKENKNEEKEQEEEERLINEDNSKKIEEKKEKENNGELNEEVLKKQPKVNKEENVNVKDEEMEKVKEEEESGDGKKREVVKGKKESPSAYNVVIASKMQENSRKNKVLTQLLELLDRY</sequence>